<dbReference type="GO" id="GO:0016042">
    <property type="term" value="P:lipid catabolic process"/>
    <property type="evidence" value="ECO:0007669"/>
    <property type="project" value="InterPro"/>
</dbReference>
<dbReference type="InterPro" id="IPR005592">
    <property type="entry name" value="Mono/diacylglycerol_lipase_N"/>
</dbReference>
<evidence type="ECO:0000256" key="1">
    <source>
        <dbReference type="ARBA" id="ARBA00022801"/>
    </source>
</evidence>
<keyword evidence="6" id="KW-1185">Reference proteome</keyword>
<evidence type="ECO:0000259" key="3">
    <source>
        <dbReference type="Pfam" id="PF01764"/>
    </source>
</evidence>
<feature type="signal peptide" evidence="2">
    <location>
        <begin position="1"/>
        <end position="19"/>
    </location>
</feature>
<dbReference type="Pfam" id="PF01764">
    <property type="entry name" value="Lipase_3"/>
    <property type="match status" value="1"/>
</dbReference>
<comment type="caution">
    <text evidence="5">The sequence shown here is derived from an EMBL/GenBank/DDBJ whole genome shotgun (WGS) entry which is preliminary data.</text>
</comment>
<dbReference type="PANTHER" id="PTHR46398:SF5">
    <property type="entry name" value="ALPHA_BETA-HYDROLASES SUPERFAMILY PROTEIN"/>
    <property type="match status" value="1"/>
</dbReference>
<dbReference type="EMBL" id="JACEGQ020000002">
    <property type="protein sequence ID" value="KAH8516810.1"/>
    <property type="molecule type" value="Genomic_DNA"/>
</dbReference>
<dbReference type="GO" id="GO:0016787">
    <property type="term" value="F:hydrolase activity"/>
    <property type="evidence" value="ECO:0007669"/>
    <property type="project" value="UniProtKB-KW"/>
</dbReference>
<evidence type="ECO:0000256" key="2">
    <source>
        <dbReference type="SAM" id="SignalP"/>
    </source>
</evidence>
<dbReference type="InterPro" id="IPR029058">
    <property type="entry name" value="AB_hydrolase_fold"/>
</dbReference>
<sequence>MSILCGLPILECVYCLGCARWLWQKCLYTAGHESENWGLATAEEFEPVPRLCRLILSVYEDDLRYPLWAPPGGYGINPDWVIVKRTYEETGGCATPYMIYLDHDNVEIVLAIRGLNLAKESDYAVLLDNKLGQTKFDGGYVHNGLLKAAKWIFDAECELLRDLVEMNPDYRLTFAGHSLGAGIVSLITMYAVQNREKLGTIERKRIRCFAMAPARCVSLNLAVRYADVINSVVLQDTCTLEEKMLKDPRRLYAPGRLYHIVERKPFRIGRFPPVVRTAVPVDRRFEHIVLSCNATSDHTIIWLERESQRAVDLMLEKDRIMEIPAQQRMQRQESLAREHSEEYEAALRRAIALDIPQASYSPSYGTFAEVEEGESSGSSSGAGSLLSFKRIRERWDNFIERLFDVDESGRMVFKKSST</sequence>
<dbReference type="Proteomes" id="UP000807159">
    <property type="component" value="Chromosome 2"/>
</dbReference>
<keyword evidence="2" id="KW-0732">Signal</keyword>
<dbReference type="PANTHER" id="PTHR46398">
    <property type="entry name" value="ALPHA/BETA-HYDROLASES SUPERFAMILY PROTEIN"/>
    <property type="match status" value="1"/>
</dbReference>
<reference evidence="5" key="1">
    <citation type="journal article" date="2021" name="J. Hered.">
        <title>Genome Assembly of Salicaceae Populus deltoides (Eastern Cottonwood) I-69 Based on Nanopore Sequencing and Hi-C Technologies.</title>
        <authorList>
            <person name="Bai S."/>
            <person name="Wu H."/>
            <person name="Zhang J."/>
            <person name="Pan Z."/>
            <person name="Zhao W."/>
            <person name="Li Z."/>
            <person name="Tong C."/>
        </authorList>
    </citation>
    <scope>NUCLEOTIDE SEQUENCE</scope>
    <source>
        <tissue evidence="5">Leaf</tissue>
    </source>
</reference>
<evidence type="ECO:0000259" key="4">
    <source>
        <dbReference type="Pfam" id="PF03893"/>
    </source>
</evidence>
<evidence type="ECO:0000313" key="5">
    <source>
        <dbReference type="EMBL" id="KAH8516810.1"/>
    </source>
</evidence>
<feature type="chain" id="PRO_5035848920" description="Calmodulin-binding heat-shock protein" evidence="2">
    <location>
        <begin position="20"/>
        <end position="418"/>
    </location>
</feature>
<proteinExistence type="predicted"/>
<protein>
    <recommendedName>
        <fullName evidence="7">Calmodulin-binding heat-shock protein</fullName>
    </recommendedName>
</protein>
<dbReference type="SUPFAM" id="SSF53474">
    <property type="entry name" value="alpha/beta-Hydrolases"/>
    <property type="match status" value="1"/>
</dbReference>
<feature type="domain" description="Fungal lipase-type" evidence="3">
    <location>
        <begin position="109"/>
        <end position="233"/>
    </location>
</feature>
<evidence type="ECO:0008006" key="7">
    <source>
        <dbReference type="Google" id="ProtNLM"/>
    </source>
</evidence>
<gene>
    <name evidence="5" type="ORF">H0E87_004963</name>
</gene>
<keyword evidence="1" id="KW-0378">Hydrolase</keyword>
<dbReference type="CDD" id="cd00519">
    <property type="entry name" value="Lipase_3"/>
    <property type="match status" value="1"/>
</dbReference>
<evidence type="ECO:0000313" key="6">
    <source>
        <dbReference type="Proteomes" id="UP000807159"/>
    </source>
</evidence>
<name>A0A8T2ZHJ9_POPDE</name>
<dbReference type="InterPro" id="IPR002921">
    <property type="entry name" value="Fungal_lipase-type"/>
</dbReference>
<dbReference type="Gene3D" id="3.40.50.1820">
    <property type="entry name" value="alpha/beta hydrolase"/>
    <property type="match status" value="1"/>
</dbReference>
<dbReference type="AlphaFoldDB" id="A0A8T2ZHJ9"/>
<organism evidence="5 6">
    <name type="scientific">Populus deltoides</name>
    <name type="common">Eastern poplar</name>
    <name type="synonym">Eastern cottonwood</name>
    <dbReference type="NCBI Taxonomy" id="3696"/>
    <lineage>
        <taxon>Eukaryota</taxon>
        <taxon>Viridiplantae</taxon>
        <taxon>Streptophyta</taxon>
        <taxon>Embryophyta</taxon>
        <taxon>Tracheophyta</taxon>
        <taxon>Spermatophyta</taxon>
        <taxon>Magnoliopsida</taxon>
        <taxon>eudicotyledons</taxon>
        <taxon>Gunneridae</taxon>
        <taxon>Pentapetalae</taxon>
        <taxon>rosids</taxon>
        <taxon>fabids</taxon>
        <taxon>Malpighiales</taxon>
        <taxon>Salicaceae</taxon>
        <taxon>Saliceae</taxon>
        <taxon>Populus</taxon>
    </lineage>
</organism>
<dbReference type="Pfam" id="PF03893">
    <property type="entry name" value="Lipase3_N"/>
    <property type="match status" value="1"/>
</dbReference>
<feature type="domain" description="Mono-/di-acylglycerol lipase N-terminal" evidence="4">
    <location>
        <begin position="10"/>
        <end position="75"/>
    </location>
</feature>
<accession>A0A8T2ZHJ9</accession>